<name>A0ABT9J2Q0_9BACL</name>
<dbReference type="Pfam" id="PF05130">
    <property type="entry name" value="FlgN"/>
    <property type="match status" value="1"/>
</dbReference>
<keyword evidence="2" id="KW-0966">Cell projection</keyword>
<keyword evidence="2" id="KW-0969">Cilium</keyword>
<organism evidence="2 3">
    <name type="scientific">Chengkuizengella axinellae</name>
    <dbReference type="NCBI Taxonomy" id="3064388"/>
    <lineage>
        <taxon>Bacteria</taxon>
        <taxon>Bacillati</taxon>
        <taxon>Bacillota</taxon>
        <taxon>Bacilli</taxon>
        <taxon>Bacillales</taxon>
        <taxon>Paenibacillaceae</taxon>
        <taxon>Chengkuizengella</taxon>
    </lineage>
</organism>
<dbReference type="EMBL" id="JAVAMP010000010">
    <property type="protein sequence ID" value="MDP5275881.1"/>
    <property type="molecule type" value="Genomic_DNA"/>
</dbReference>
<keyword evidence="2" id="KW-0282">Flagellum</keyword>
<keyword evidence="1" id="KW-1005">Bacterial flagellum biogenesis</keyword>
<dbReference type="Proteomes" id="UP001231941">
    <property type="component" value="Unassembled WGS sequence"/>
</dbReference>
<evidence type="ECO:0000313" key="2">
    <source>
        <dbReference type="EMBL" id="MDP5275881.1"/>
    </source>
</evidence>
<protein>
    <submittedName>
        <fullName evidence="2">Flagellar protein FlgN</fullName>
    </submittedName>
</protein>
<dbReference type="InterPro" id="IPR036679">
    <property type="entry name" value="FlgN-like_sf"/>
</dbReference>
<dbReference type="InterPro" id="IPR007809">
    <property type="entry name" value="FlgN-like"/>
</dbReference>
<evidence type="ECO:0000256" key="1">
    <source>
        <dbReference type="ARBA" id="ARBA00022795"/>
    </source>
</evidence>
<gene>
    <name evidence="2" type="ORF">Q5Y73_17420</name>
</gene>
<sequence>MSVDDIVQHLEVLDQLHFNLLELGKQKKQVIIDNNIEELKEMMNQESMLIKQISDIDSKRVQAVINFARQKGVQPNPNITITELSRFIIDPEEKKALITAQGKLLKTMDEMKHINQLNQKLIEQSLSYINVTMEAALGTSNDHATYQNPLTSQQQGSRKGIFDVKG</sequence>
<dbReference type="SUPFAM" id="SSF140566">
    <property type="entry name" value="FlgN-like"/>
    <property type="match status" value="1"/>
</dbReference>
<evidence type="ECO:0000313" key="3">
    <source>
        <dbReference type="Proteomes" id="UP001231941"/>
    </source>
</evidence>
<comment type="caution">
    <text evidence="2">The sequence shown here is derived from an EMBL/GenBank/DDBJ whole genome shotgun (WGS) entry which is preliminary data.</text>
</comment>
<proteinExistence type="predicted"/>
<reference evidence="2 3" key="1">
    <citation type="submission" date="2023-08" db="EMBL/GenBank/DDBJ databases">
        <authorList>
            <person name="Park J.-S."/>
        </authorList>
    </citation>
    <scope>NUCLEOTIDE SEQUENCE [LARGE SCALE GENOMIC DNA]</scope>
    <source>
        <strain evidence="2 3">2205SS18-9</strain>
    </source>
</reference>
<dbReference type="RefSeq" id="WP_305993187.1">
    <property type="nucleotide sequence ID" value="NZ_JAVAMP010000010.1"/>
</dbReference>
<keyword evidence="3" id="KW-1185">Reference proteome</keyword>
<dbReference type="Gene3D" id="1.20.58.300">
    <property type="entry name" value="FlgN-like"/>
    <property type="match status" value="1"/>
</dbReference>
<accession>A0ABT9J2Q0</accession>